<dbReference type="EMBL" id="BK014652">
    <property type="protein sequence ID" value="DAD66027.1"/>
    <property type="molecule type" value="Genomic_DNA"/>
</dbReference>
<evidence type="ECO:0000313" key="1">
    <source>
        <dbReference type="EMBL" id="DAD66027.1"/>
    </source>
</evidence>
<sequence length="77" mass="8491">MALIITMQDMRRVGFCPSGVEMFFDRQGLDYLAFLRDGIPAQVLLDTGSVFARKCVAAAQQARGEMVSDLSQSMEAK</sequence>
<protein>
    <submittedName>
        <fullName evidence="1">Uncharacterized protein</fullName>
    </submittedName>
</protein>
<accession>A0A8S5L7W6</accession>
<organism evidence="1">
    <name type="scientific">Myoviridae sp. ctKHS5</name>
    <dbReference type="NCBI Taxonomy" id="2823541"/>
    <lineage>
        <taxon>Viruses</taxon>
        <taxon>Duplodnaviria</taxon>
        <taxon>Heunggongvirae</taxon>
        <taxon>Uroviricota</taxon>
        <taxon>Caudoviricetes</taxon>
    </lineage>
</organism>
<reference evidence="1" key="1">
    <citation type="journal article" date="2021" name="Proc. Natl. Acad. Sci. U.S.A.">
        <title>A Catalog of Tens of Thousands of Viruses from Human Metagenomes Reveals Hidden Associations with Chronic Diseases.</title>
        <authorList>
            <person name="Tisza M.J."/>
            <person name="Buck C.B."/>
        </authorList>
    </citation>
    <scope>NUCLEOTIDE SEQUENCE</scope>
    <source>
        <strain evidence="1">CtKHS5</strain>
    </source>
</reference>
<name>A0A8S5L7W6_9CAUD</name>
<proteinExistence type="predicted"/>